<dbReference type="RefSeq" id="WP_086960150.1">
    <property type="nucleotide sequence ID" value="NZ_FUKS01000023.1"/>
</dbReference>
<dbReference type="InterPro" id="IPR023232">
    <property type="entry name" value="Glyco_hydro_2_AS"/>
</dbReference>
<comment type="caution">
    <text evidence="7">The sequence shown here is derived from an EMBL/GenBank/DDBJ whole genome shotgun (WGS) entry which is preliminary data.</text>
</comment>
<protein>
    <submittedName>
        <fullName evidence="7">Glycoside hydrolase family 2 protein</fullName>
    </submittedName>
</protein>
<dbReference type="PRINTS" id="PR00132">
    <property type="entry name" value="GLHYDRLASE2"/>
</dbReference>
<accession>A0A368LIJ2</accession>
<evidence type="ECO:0000259" key="5">
    <source>
        <dbReference type="Pfam" id="PF02836"/>
    </source>
</evidence>
<keyword evidence="2 7" id="KW-0378">Hydrolase</keyword>
<dbReference type="InterPro" id="IPR051913">
    <property type="entry name" value="GH2_Domain-Containing"/>
</dbReference>
<dbReference type="SUPFAM" id="SSF51445">
    <property type="entry name" value="(Trans)glycosidases"/>
    <property type="match status" value="1"/>
</dbReference>
<dbReference type="AlphaFoldDB" id="A0A368LIJ2"/>
<dbReference type="Pfam" id="PF02837">
    <property type="entry name" value="Glyco_hydro_2_N"/>
    <property type="match status" value="1"/>
</dbReference>
<dbReference type="PANTHER" id="PTHR42732">
    <property type="entry name" value="BETA-GALACTOSIDASE"/>
    <property type="match status" value="1"/>
</dbReference>
<dbReference type="Gene3D" id="2.60.40.10">
    <property type="entry name" value="Immunoglobulins"/>
    <property type="match status" value="2"/>
</dbReference>
<organism evidence="7 8">
    <name type="scientific">Vibrio casei</name>
    <dbReference type="NCBI Taxonomy" id="673372"/>
    <lineage>
        <taxon>Bacteria</taxon>
        <taxon>Pseudomonadati</taxon>
        <taxon>Pseudomonadota</taxon>
        <taxon>Gammaproteobacteria</taxon>
        <taxon>Vibrionales</taxon>
        <taxon>Vibrionaceae</taxon>
        <taxon>Vibrio</taxon>
    </lineage>
</organism>
<dbReference type="InterPro" id="IPR008979">
    <property type="entry name" value="Galactose-bd-like_sf"/>
</dbReference>
<name>A0A368LIJ2_9VIBR</name>
<dbReference type="PANTHER" id="PTHR42732:SF1">
    <property type="entry name" value="BETA-MANNOSIDASE"/>
    <property type="match status" value="1"/>
</dbReference>
<evidence type="ECO:0000256" key="3">
    <source>
        <dbReference type="ARBA" id="ARBA00023295"/>
    </source>
</evidence>
<evidence type="ECO:0000259" key="6">
    <source>
        <dbReference type="Pfam" id="PF02837"/>
    </source>
</evidence>
<dbReference type="Gene3D" id="2.60.120.260">
    <property type="entry name" value="Galactose-binding domain-like"/>
    <property type="match status" value="1"/>
</dbReference>
<dbReference type="InterPro" id="IPR036156">
    <property type="entry name" value="Beta-gal/glucu_dom_sf"/>
</dbReference>
<reference evidence="7 8" key="1">
    <citation type="journal article" date="2017" name="Elife">
        <title>Extensive horizontal gene transfer in cheese-associated bacteria.</title>
        <authorList>
            <person name="Bonham K.S."/>
            <person name="Wolfe B.E."/>
            <person name="Dutton R.J."/>
        </authorList>
    </citation>
    <scope>NUCLEOTIDE SEQUENCE [LARGE SCALE GENOMIC DNA]</scope>
    <source>
        <strain evidence="7 8">JB196</strain>
    </source>
</reference>
<evidence type="ECO:0000313" key="8">
    <source>
        <dbReference type="Proteomes" id="UP000252479"/>
    </source>
</evidence>
<gene>
    <name evidence="7" type="ORF">CIK83_14125</name>
</gene>
<sequence>MRDTHSIHKNWFFCQGLQKTNQMPEQCQRIEIPHNAVDVPFNYFNEQDLHQDFTYYYPLACHENDLVKQQIMRFEGVMCNAHVYVNGVLVQQYSDGFTPFDVHLTPHLHVGENLIVVTLSGVENPNIPPFGGMIDFLCFPGIYRDVSVASFDAVRIENIKVETCNVLTQPSVNLKVMLQELAPYTGPLNLTFTLVDPDGESIATEQWSVATVTSEALELNVFSLDKVQLWDLDSPKRYQVEVTLSGMNINDCYRTLFGFREAEFTVEGFYLNGSRRQLIGINRHQSYPHVGYAMGKRAQQLDADIIKYELGFNLARTSHYPQSPYFLDRCDEIGLLVFEEIAGWQHIGDKAWQQKSIENVAAMVKRDWNHPSVILWGVRINESPDDHDFYTQTNAMAKRLDSTRQTGGVRCIQNSEYLEDVYTMNDFILTDSQLNPAAAVNLRSPQNVTGLDNPVPYLVTEYAGHMYPTKRHDCEVWQNEHVMRHLKVLDASFANPNISGAIAWCLFDYNTHRDFGSGDKVCYHGVTDAFRVPKFAAYVYSSQQSPDNGVVIKPVTYWTRGERPEAKALPLVILTNCDYVDVQVGSGESRRFYPDRGRFAHLPHPPIVIDQMNQGDLPLGDWGYTWSDLKLSGYVNGEKVMETELSASPVPTQLEVTVQTTELNAHCGDTTRVVLKALDQKGHLMPYFQDVVRVEVSDNLRLIGPGALSMEGGVASFWVRAYQGGQGSIQIQSQVFALENIELMVKECLVEKKDNKEVQHG</sequence>
<dbReference type="SUPFAM" id="SSF49785">
    <property type="entry name" value="Galactose-binding domain-like"/>
    <property type="match status" value="1"/>
</dbReference>
<evidence type="ECO:0000259" key="4">
    <source>
        <dbReference type="Pfam" id="PF00703"/>
    </source>
</evidence>
<dbReference type="InterPro" id="IPR006101">
    <property type="entry name" value="Glyco_hydro_2"/>
</dbReference>
<dbReference type="Pfam" id="PF02836">
    <property type="entry name" value="Glyco_hydro_2_C"/>
    <property type="match status" value="1"/>
</dbReference>
<dbReference type="Gene3D" id="3.20.20.80">
    <property type="entry name" value="Glycosidases"/>
    <property type="match status" value="1"/>
</dbReference>
<feature type="domain" description="Glycoside hydrolase family 2 immunoglobulin-like beta-sandwich" evidence="4">
    <location>
        <begin position="154"/>
        <end position="260"/>
    </location>
</feature>
<dbReference type="GeneID" id="303190060"/>
<dbReference type="SUPFAM" id="SSF49303">
    <property type="entry name" value="beta-Galactosidase/glucuronidase domain"/>
    <property type="match status" value="1"/>
</dbReference>
<feature type="domain" description="Glycoside hydrolase family 2 catalytic" evidence="5">
    <location>
        <begin position="267"/>
        <end position="543"/>
    </location>
</feature>
<dbReference type="PROSITE" id="PS00608">
    <property type="entry name" value="GLYCOSYL_HYDROL_F2_2"/>
    <property type="match status" value="1"/>
</dbReference>
<keyword evidence="3" id="KW-0326">Glycosidase</keyword>
<evidence type="ECO:0000256" key="2">
    <source>
        <dbReference type="ARBA" id="ARBA00022801"/>
    </source>
</evidence>
<dbReference type="EMBL" id="QPGL01000002">
    <property type="protein sequence ID" value="RCS70554.1"/>
    <property type="molecule type" value="Genomic_DNA"/>
</dbReference>
<dbReference type="InterPro" id="IPR006103">
    <property type="entry name" value="Glyco_hydro_2_cat"/>
</dbReference>
<feature type="domain" description="Glycosyl hydrolases family 2 sugar binding" evidence="6">
    <location>
        <begin position="54"/>
        <end position="148"/>
    </location>
</feature>
<dbReference type="InterPro" id="IPR006102">
    <property type="entry name" value="Ig-like_GH2"/>
</dbReference>
<comment type="similarity">
    <text evidence="1">Belongs to the glycosyl hydrolase 2 family.</text>
</comment>
<evidence type="ECO:0000313" key="7">
    <source>
        <dbReference type="EMBL" id="RCS70554.1"/>
    </source>
</evidence>
<dbReference type="InterPro" id="IPR013783">
    <property type="entry name" value="Ig-like_fold"/>
</dbReference>
<evidence type="ECO:0000256" key="1">
    <source>
        <dbReference type="ARBA" id="ARBA00007401"/>
    </source>
</evidence>
<dbReference type="GO" id="GO:0005975">
    <property type="term" value="P:carbohydrate metabolic process"/>
    <property type="evidence" value="ECO:0007669"/>
    <property type="project" value="InterPro"/>
</dbReference>
<dbReference type="InterPro" id="IPR017853">
    <property type="entry name" value="GH"/>
</dbReference>
<proteinExistence type="inferred from homology"/>
<keyword evidence="8" id="KW-1185">Reference proteome</keyword>
<dbReference type="InterPro" id="IPR006104">
    <property type="entry name" value="Glyco_hydro_2_N"/>
</dbReference>
<dbReference type="GO" id="GO:0004553">
    <property type="term" value="F:hydrolase activity, hydrolyzing O-glycosyl compounds"/>
    <property type="evidence" value="ECO:0007669"/>
    <property type="project" value="InterPro"/>
</dbReference>
<dbReference type="Pfam" id="PF00703">
    <property type="entry name" value="Glyco_hydro_2"/>
    <property type="match status" value="1"/>
</dbReference>
<dbReference type="Proteomes" id="UP000252479">
    <property type="component" value="Unassembled WGS sequence"/>
</dbReference>